<protein>
    <submittedName>
        <fullName evidence="9">Polyprenyl glycosylphosphotransferase</fullName>
    </submittedName>
</protein>
<dbReference type="PANTHER" id="PTHR30576:SF10">
    <property type="entry name" value="SLL5057 PROTEIN"/>
    <property type="match status" value="1"/>
</dbReference>
<organism evidence="9 10">
    <name type="scientific">Knoellia sinensis KCTC 19936</name>
    <dbReference type="NCBI Taxonomy" id="1385520"/>
    <lineage>
        <taxon>Bacteria</taxon>
        <taxon>Bacillati</taxon>
        <taxon>Actinomycetota</taxon>
        <taxon>Actinomycetes</taxon>
        <taxon>Micrococcales</taxon>
        <taxon>Intrasporangiaceae</taxon>
        <taxon>Knoellia</taxon>
    </lineage>
</organism>
<comment type="caution">
    <text evidence="9">The sequence shown here is derived from an EMBL/GenBank/DDBJ whole genome shotgun (WGS) entry which is preliminary data.</text>
</comment>
<feature type="transmembrane region" description="Helical" evidence="7">
    <location>
        <begin position="6"/>
        <end position="23"/>
    </location>
</feature>
<dbReference type="STRING" id="1385520.N802_01725"/>
<evidence type="ECO:0000256" key="5">
    <source>
        <dbReference type="ARBA" id="ARBA00022989"/>
    </source>
</evidence>
<dbReference type="InterPro" id="IPR017475">
    <property type="entry name" value="EPS_sugar_tfrase"/>
</dbReference>
<feature type="transmembrane region" description="Helical" evidence="7">
    <location>
        <begin position="61"/>
        <end position="80"/>
    </location>
</feature>
<dbReference type="GO" id="GO:0016780">
    <property type="term" value="F:phosphotransferase activity, for other substituted phosphate groups"/>
    <property type="evidence" value="ECO:0007669"/>
    <property type="project" value="TreeGrafter"/>
</dbReference>
<evidence type="ECO:0000259" key="8">
    <source>
        <dbReference type="Pfam" id="PF02397"/>
    </source>
</evidence>
<dbReference type="GO" id="GO:0016020">
    <property type="term" value="C:membrane"/>
    <property type="evidence" value="ECO:0007669"/>
    <property type="project" value="UniProtKB-SubCell"/>
</dbReference>
<dbReference type="Proteomes" id="UP000030002">
    <property type="component" value="Unassembled WGS sequence"/>
</dbReference>
<evidence type="ECO:0000313" key="9">
    <source>
        <dbReference type="EMBL" id="KGN34798.1"/>
    </source>
</evidence>
<dbReference type="Pfam" id="PF02397">
    <property type="entry name" value="Bac_transf"/>
    <property type="match status" value="1"/>
</dbReference>
<name>A0A0A0JC93_9MICO</name>
<evidence type="ECO:0000256" key="3">
    <source>
        <dbReference type="ARBA" id="ARBA00022679"/>
    </source>
</evidence>
<keyword evidence="4 7" id="KW-0812">Transmembrane</keyword>
<dbReference type="eggNOG" id="COG2148">
    <property type="taxonomic scope" value="Bacteria"/>
</dbReference>
<comment type="subcellular location">
    <subcellularLocation>
        <location evidence="1">Membrane</location>
        <topology evidence="1">Multi-pass membrane protein</topology>
    </subcellularLocation>
</comment>
<gene>
    <name evidence="9" type="ORF">N802_01725</name>
</gene>
<dbReference type="NCBIfam" id="TIGR03025">
    <property type="entry name" value="EPS_sugtrans"/>
    <property type="match status" value="1"/>
</dbReference>
<reference evidence="9 10" key="1">
    <citation type="submission" date="2013-08" db="EMBL/GenBank/DDBJ databases">
        <title>The genome sequence of Knoellia sinensis.</title>
        <authorList>
            <person name="Zhu W."/>
            <person name="Wang G."/>
        </authorList>
    </citation>
    <scope>NUCLEOTIDE SEQUENCE [LARGE SCALE GENOMIC DNA]</scope>
    <source>
        <strain evidence="9 10">KCTC 19936</strain>
    </source>
</reference>
<dbReference type="InterPro" id="IPR003362">
    <property type="entry name" value="Bact_transf"/>
</dbReference>
<feature type="transmembrane region" description="Helical" evidence="7">
    <location>
        <begin position="234"/>
        <end position="257"/>
    </location>
</feature>
<evidence type="ECO:0000256" key="6">
    <source>
        <dbReference type="ARBA" id="ARBA00023136"/>
    </source>
</evidence>
<sequence length="424" mass="47200">MVGLPIIALWIVSLLASGAYERHIFGAGSAEYGNVLRASTYAAGLVGIACFLGRYELSRGFFFFLFLIGIPLLLLGRFAGRKLLQRLHRSGRLQHTVLIVGGPRQVDEITGVLHREKWLGMRVIGALLPGPNLPEQTPRGLEVLGSSARTVDLVQEHEVDIVLFAGGAVGSARELRRAAWDLEETDVQMLIAPNLTDVAWDRIRPRPAAGLPLLEFEGPRSHDVAHGFKRLFDFVFGALLVVLLSPVMFAIAIAITASDGGPALFRQRRVGRYGEHFDLLKFRSMVVGADELIDDVREHSKHDEDHILFKSESDPRVTSVGRFLRRFSLDELPQLFNVVMGDMSLVGPRPPLQSEVDQYHPDVHRRLKVRPGMTGLWQVSGRADLSWEDSVRLDLYYVDNWSITQDIVILARTVTAVVTSRGAY</sequence>
<dbReference type="PANTHER" id="PTHR30576">
    <property type="entry name" value="COLANIC BIOSYNTHESIS UDP-GLUCOSE LIPID CARRIER TRANSFERASE"/>
    <property type="match status" value="1"/>
</dbReference>
<feature type="domain" description="Bacterial sugar transferase" evidence="8">
    <location>
        <begin position="229"/>
        <end position="418"/>
    </location>
</feature>
<evidence type="ECO:0000256" key="1">
    <source>
        <dbReference type="ARBA" id="ARBA00004141"/>
    </source>
</evidence>
<dbReference type="Gene3D" id="3.40.50.720">
    <property type="entry name" value="NAD(P)-binding Rossmann-like Domain"/>
    <property type="match status" value="1"/>
</dbReference>
<evidence type="ECO:0000256" key="4">
    <source>
        <dbReference type="ARBA" id="ARBA00022692"/>
    </source>
</evidence>
<accession>A0A0A0JC93</accession>
<feature type="transmembrane region" description="Helical" evidence="7">
    <location>
        <begin position="35"/>
        <end position="55"/>
    </location>
</feature>
<evidence type="ECO:0000256" key="2">
    <source>
        <dbReference type="ARBA" id="ARBA00006464"/>
    </source>
</evidence>
<keyword evidence="3 9" id="KW-0808">Transferase</keyword>
<evidence type="ECO:0000313" key="10">
    <source>
        <dbReference type="Proteomes" id="UP000030002"/>
    </source>
</evidence>
<keyword evidence="10" id="KW-1185">Reference proteome</keyword>
<dbReference type="Pfam" id="PF13727">
    <property type="entry name" value="CoA_binding_3"/>
    <property type="match status" value="1"/>
</dbReference>
<keyword evidence="5 7" id="KW-1133">Transmembrane helix</keyword>
<evidence type="ECO:0000256" key="7">
    <source>
        <dbReference type="SAM" id="Phobius"/>
    </source>
</evidence>
<comment type="similarity">
    <text evidence="2">Belongs to the bacterial sugar transferase family.</text>
</comment>
<proteinExistence type="inferred from homology"/>
<dbReference type="EMBL" id="AVPJ01000001">
    <property type="protein sequence ID" value="KGN34798.1"/>
    <property type="molecule type" value="Genomic_DNA"/>
</dbReference>
<dbReference type="AlphaFoldDB" id="A0A0A0JC93"/>
<keyword evidence="6 7" id="KW-0472">Membrane</keyword>